<feature type="transmembrane region" description="Helical" evidence="12">
    <location>
        <begin position="109"/>
        <end position="132"/>
    </location>
</feature>
<feature type="transmembrane region" description="Helical" evidence="12">
    <location>
        <begin position="209"/>
        <end position="233"/>
    </location>
</feature>
<dbReference type="GO" id="GO:0019058">
    <property type="term" value="P:viral life cycle"/>
    <property type="evidence" value="ECO:0007669"/>
    <property type="project" value="InterPro"/>
</dbReference>
<evidence type="ECO:0000256" key="10">
    <source>
        <dbReference type="ARBA" id="ARBA00022989"/>
    </source>
</evidence>
<name>A0A5P9JP10_9ALPH</name>
<keyword evidence="7" id="KW-1040">Host Golgi apparatus</keyword>
<evidence type="ECO:0000256" key="4">
    <source>
        <dbReference type="ARBA" id="ARBA00007652"/>
    </source>
</evidence>
<evidence type="ECO:0000256" key="1">
    <source>
        <dbReference type="ARBA" id="ARBA00004252"/>
    </source>
</evidence>
<reference evidence="13" key="1">
    <citation type="journal article" date="2019" name="Vet. Microbiol.">
        <title>Molecular and microscopic characterisation of a novel pathogenic herpesvirus from Indian ringneck parrots (Psittacula krameri).</title>
        <authorList>
            <person name="Sutherland M."/>
            <person name="Sarker S."/>
            <person name="Raidal S.R."/>
        </authorList>
    </citation>
    <scope>NUCLEOTIDE SEQUENCE</scope>
    <source>
        <strain evidence="13">PsHV 5</strain>
    </source>
</reference>
<evidence type="ECO:0000256" key="3">
    <source>
        <dbReference type="ARBA" id="ARBA00004634"/>
    </source>
</evidence>
<keyword evidence="14" id="KW-1185">Reference proteome</keyword>
<dbReference type="RefSeq" id="YP_010802612.1">
    <property type="nucleotide sequence ID" value="NC_077028.1"/>
</dbReference>
<keyword evidence="6 12" id="KW-0812">Transmembrane</keyword>
<reference evidence="13" key="2">
    <citation type="submission" date="2019-05" db="EMBL/GenBank/DDBJ databases">
        <authorList>
            <person name="Sutherland M."/>
            <person name="Sarker S."/>
            <person name="Raidal S.R."/>
        </authorList>
    </citation>
    <scope>NUCLEOTIDE SEQUENCE</scope>
    <source>
        <strain evidence="13">PsHV 5</strain>
    </source>
</reference>
<organism evidence="13 14">
    <name type="scientific">Psittacid alphaherpesvirus 5</name>
    <dbReference type="NCBI Taxonomy" id="2972693"/>
    <lineage>
        <taxon>Viruses</taxon>
        <taxon>Duplodnaviria</taxon>
        <taxon>Heunggongvirae</taxon>
        <taxon>Peploviricota</taxon>
        <taxon>Herviviricetes</taxon>
        <taxon>Herpesvirales</taxon>
        <taxon>Orthoherpesviridae</taxon>
        <taxon>Alphaherpesvirinae</taxon>
        <taxon>Iltovirus</taxon>
        <taxon>Iltovirus psittacidalpha5</taxon>
    </lineage>
</organism>
<comment type="subcellular location">
    <subcellularLocation>
        <location evidence="1">Host Golgi apparatus membrane</location>
        <topology evidence="1">Multi-pass membrane protein</topology>
    </subcellularLocation>
    <subcellularLocation>
        <location evidence="3">Host nucleus membrane</location>
        <topology evidence="3">Multi-pass membrane protein</topology>
    </subcellularLocation>
    <subcellularLocation>
        <location evidence="2">Virion</location>
    </subcellularLocation>
</comment>
<keyword evidence="5" id="KW-1048">Host nucleus</keyword>
<dbReference type="GeneID" id="80541385"/>
<accession>A0A5P9JP10</accession>
<keyword evidence="8" id="KW-0946">Virion</keyword>
<protein>
    <submittedName>
        <fullName evidence="13">Envelope protein</fullName>
    </submittedName>
</protein>
<dbReference type="KEGG" id="vg:80541385"/>
<feature type="transmembrane region" description="Helical" evidence="12">
    <location>
        <begin position="76"/>
        <end position="97"/>
    </location>
</feature>
<feature type="transmembrane region" description="Helical" evidence="12">
    <location>
        <begin position="144"/>
        <end position="164"/>
    </location>
</feature>
<dbReference type="GO" id="GO:0044178">
    <property type="term" value="C:host cell Golgi membrane"/>
    <property type="evidence" value="ECO:0007669"/>
    <property type="project" value="UniProtKB-SubCell"/>
</dbReference>
<dbReference type="GO" id="GO:0019031">
    <property type="term" value="C:viral envelope"/>
    <property type="evidence" value="ECO:0007669"/>
    <property type="project" value="UniProtKB-KW"/>
</dbReference>
<dbReference type="InterPro" id="IPR007629">
    <property type="entry name" value="Herpes_UL20"/>
</dbReference>
<keyword evidence="9" id="KW-1043">Host membrane</keyword>
<evidence type="ECO:0000256" key="8">
    <source>
        <dbReference type="ARBA" id="ARBA00022844"/>
    </source>
</evidence>
<sequence>MAISKTMDKYVEEACETSKFIINPIVSDMNPEDSQMNALIFSDLLTESEFVDDDTIIKSRDESILKKYRPLQTPELWIAPVLAVVSRVLCVIAFYIYGACFGTWRMFRVVMITTVIHALHGIYVCFCMYWNIRADLMPMLWSQRLVTVVLHITLSVYFIIMVYMDVLGSTSYGVRELDSNKEHEKVFIDTPVTSWLCSGIRVSLPIFSAIYTSILLCDALSTILPRVWAAIILGRLLCF</sequence>
<dbReference type="Pfam" id="PF04544">
    <property type="entry name" value="Herpes_UL20"/>
    <property type="match status" value="1"/>
</dbReference>
<keyword evidence="10 12" id="KW-1133">Transmembrane helix</keyword>
<evidence type="ECO:0000313" key="14">
    <source>
        <dbReference type="Proteomes" id="UP001162227"/>
    </source>
</evidence>
<evidence type="ECO:0000256" key="2">
    <source>
        <dbReference type="ARBA" id="ARBA00004328"/>
    </source>
</evidence>
<dbReference type="GO" id="GO:0044200">
    <property type="term" value="C:host cell nuclear membrane"/>
    <property type="evidence" value="ECO:0007669"/>
    <property type="project" value="UniProtKB-SubCell"/>
</dbReference>
<keyword evidence="11 12" id="KW-0472">Membrane</keyword>
<evidence type="ECO:0000256" key="12">
    <source>
        <dbReference type="SAM" id="Phobius"/>
    </source>
</evidence>
<keyword evidence="13" id="KW-0261">Viral envelope protein</keyword>
<evidence type="ECO:0000256" key="11">
    <source>
        <dbReference type="ARBA" id="ARBA00023136"/>
    </source>
</evidence>
<evidence type="ECO:0000313" key="13">
    <source>
        <dbReference type="EMBL" id="QFU14582.1"/>
    </source>
</evidence>
<evidence type="ECO:0000256" key="9">
    <source>
        <dbReference type="ARBA" id="ARBA00022870"/>
    </source>
</evidence>
<proteinExistence type="inferred from homology"/>
<dbReference type="EMBL" id="MK955929">
    <property type="protein sequence ID" value="QFU14582.1"/>
    <property type="molecule type" value="Genomic_DNA"/>
</dbReference>
<evidence type="ECO:0000256" key="7">
    <source>
        <dbReference type="ARBA" id="ARBA00022812"/>
    </source>
</evidence>
<evidence type="ECO:0000256" key="5">
    <source>
        <dbReference type="ARBA" id="ARBA00022562"/>
    </source>
</evidence>
<dbReference type="Proteomes" id="UP001162227">
    <property type="component" value="Segment"/>
</dbReference>
<gene>
    <name evidence="13" type="primary">envelope protein</name>
</gene>
<evidence type="ECO:0000256" key="6">
    <source>
        <dbReference type="ARBA" id="ARBA00022692"/>
    </source>
</evidence>
<comment type="similarity">
    <text evidence="4">Belongs to the alphaherpesvirinae UL20 family.</text>
</comment>